<dbReference type="Proteomes" id="UP001222325">
    <property type="component" value="Unassembled WGS sequence"/>
</dbReference>
<sequence>MLSSAEGGWTSGPLVKSLAAAAATLTNVGAPPPSCRFDAHCDGAEDFSNVSYRSSPAVNFIKSSSRRARLTGLGDLGRDAPTLYIAVPRAGLQVRCAAAIFFSALRAGSRPTRRHDISTPRERPSHSRAGIIALGHLGRDAPTLYIAVPRAG</sequence>
<reference evidence="1" key="1">
    <citation type="submission" date="2023-03" db="EMBL/GenBank/DDBJ databases">
        <title>Massive genome expansion in bonnet fungi (Mycena s.s.) driven by repeated elements and novel gene families across ecological guilds.</title>
        <authorList>
            <consortium name="Lawrence Berkeley National Laboratory"/>
            <person name="Harder C.B."/>
            <person name="Miyauchi S."/>
            <person name="Viragh M."/>
            <person name="Kuo A."/>
            <person name="Thoen E."/>
            <person name="Andreopoulos B."/>
            <person name="Lu D."/>
            <person name="Skrede I."/>
            <person name="Drula E."/>
            <person name="Henrissat B."/>
            <person name="Morin E."/>
            <person name="Kohler A."/>
            <person name="Barry K."/>
            <person name="LaButti K."/>
            <person name="Morin E."/>
            <person name="Salamov A."/>
            <person name="Lipzen A."/>
            <person name="Mereny Z."/>
            <person name="Hegedus B."/>
            <person name="Baldrian P."/>
            <person name="Stursova M."/>
            <person name="Weitz H."/>
            <person name="Taylor A."/>
            <person name="Grigoriev I.V."/>
            <person name="Nagy L.G."/>
            <person name="Martin F."/>
            <person name="Kauserud H."/>
        </authorList>
    </citation>
    <scope>NUCLEOTIDE SEQUENCE</scope>
    <source>
        <strain evidence="1">CBHHK173m</strain>
    </source>
</reference>
<dbReference type="EMBL" id="JARJCN010000113">
    <property type="protein sequence ID" value="KAJ7073460.1"/>
    <property type="molecule type" value="Genomic_DNA"/>
</dbReference>
<gene>
    <name evidence="1" type="ORF">B0H15DRAFT_957148</name>
</gene>
<proteinExistence type="predicted"/>
<dbReference type="AlphaFoldDB" id="A0AAD6TN18"/>
<keyword evidence="2" id="KW-1185">Reference proteome</keyword>
<comment type="caution">
    <text evidence="1">The sequence shown here is derived from an EMBL/GenBank/DDBJ whole genome shotgun (WGS) entry which is preliminary data.</text>
</comment>
<evidence type="ECO:0000313" key="1">
    <source>
        <dbReference type="EMBL" id="KAJ7073460.1"/>
    </source>
</evidence>
<evidence type="ECO:0000313" key="2">
    <source>
        <dbReference type="Proteomes" id="UP001222325"/>
    </source>
</evidence>
<organism evidence="1 2">
    <name type="scientific">Mycena belliarum</name>
    <dbReference type="NCBI Taxonomy" id="1033014"/>
    <lineage>
        <taxon>Eukaryota</taxon>
        <taxon>Fungi</taxon>
        <taxon>Dikarya</taxon>
        <taxon>Basidiomycota</taxon>
        <taxon>Agaricomycotina</taxon>
        <taxon>Agaricomycetes</taxon>
        <taxon>Agaricomycetidae</taxon>
        <taxon>Agaricales</taxon>
        <taxon>Marasmiineae</taxon>
        <taxon>Mycenaceae</taxon>
        <taxon>Mycena</taxon>
    </lineage>
</organism>
<protein>
    <submittedName>
        <fullName evidence="1">Uncharacterized protein</fullName>
    </submittedName>
</protein>
<accession>A0AAD6TN18</accession>
<name>A0AAD6TN18_9AGAR</name>